<feature type="region of interest" description="Disordered" evidence="11">
    <location>
        <begin position="1"/>
        <end position="36"/>
    </location>
</feature>
<dbReference type="InterPro" id="IPR027417">
    <property type="entry name" value="P-loop_NTPase"/>
</dbReference>
<evidence type="ECO:0000256" key="5">
    <source>
        <dbReference type="ARBA" id="ARBA00022771"/>
    </source>
</evidence>
<dbReference type="InterPro" id="IPR041679">
    <property type="entry name" value="DNA2/NAM7-like_C"/>
</dbReference>
<dbReference type="GO" id="GO:0031380">
    <property type="term" value="C:nuclear RNA-directed RNA polymerase complex"/>
    <property type="evidence" value="ECO:0007669"/>
    <property type="project" value="TreeGrafter"/>
</dbReference>
<keyword evidence="10" id="KW-0175">Coiled coil</keyword>
<accession>A0A6A6J0F9</accession>
<dbReference type="PROSITE" id="PS50103">
    <property type="entry name" value="ZF_C3H1"/>
    <property type="match status" value="1"/>
</dbReference>
<comment type="subcellular location">
    <subcellularLocation>
        <location evidence="1">Cytoplasm</location>
    </subcellularLocation>
</comment>
<dbReference type="SUPFAM" id="SSF52540">
    <property type="entry name" value="P-loop containing nucleoside triphosphate hydrolases"/>
    <property type="match status" value="1"/>
</dbReference>
<dbReference type="InterPro" id="IPR047187">
    <property type="entry name" value="SF1_C_Upf1"/>
</dbReference>
<dbReference type="InterPro" id="IPR045055">
    <property type="entry name" value="DNA2/NAM7-like"/>
</dbReference>
<sequence>MAEPRGGGRGGIRSYRAPGRGYGRGGNSSARGGPNRPICRYFRDQGTCRFGEGCRYSHDLGSAGNGNSHSTQRATRVDETIEQQLARFSYNTWRSLIRDPPHANDTYTMLRLWEGALDILNADDRDWKQTLPQDLDDDEKYQGRRHIRALLDMRAQTGQLETFTRISRYFLLVITHPALLDCLSVDTYVGALYNFICGANGTRAVPFFQHLCEVLVAVWTATSRQTSTASTDSTLIAMSTALCELLRREPRTRFNDDLPDLVNSLETAAQLMTEGDSSITSHIVNTHVGELRAMIARAQGLLSDNSNEPPAGHSNQTTASTYPRGIIIPSNRHDNDKVDITEFTIFPTRAEIMSDVQEFIPSMDPDQPHFLTDKAERHIDTCFRLLRHDTFGKLKEALADLLDAITKDPASLSNPKVDFGDMRAYPYSNAFVSYVTFNSRGGLQAQISFLQPYSIRKKSAAERRRWWDESRRLDDGVLLSFIWIQNSVVHHLFLTVLEKNTDKAKESSLSGDANMATVTVKILNQDQPNVEAFIELSCQKTRGVLVEYPRVLPATFVPVLENLQHMQRLSRLPFRQWILPDRVDIRPGFKAYHDIPPPLYARSAGFAFPLKSILKNDSDALYVQPGSSTDDKSLIDEMEAKTALDRGQCQALVAALTREFAFIQGPPGTGKSYLGIQLMKVLMGIKSKAKLGPIVVVCYTNHALDQFLEHLLIIGLQKVIRIGGQSRSEMLEDHNLRKITQSEMKTRSEGTQAAIAYKKLEALEGSIKSILGRLHGVRKRAEWKNFEYFLRRKYPRIHAQFRQNDEEGFTLVGRHPFDVWRAVDPAHKPSWRSPQASQATTDPVNLIREAAADIHSLSSVERQALVDLWTQELQSDAKRELFETVKDADTTQRHLANVHEELNRRVLQEADVIGLTTTGLAKNIMTLQHVRCKVVICEEAGEVMEPHMISALLPTVEHCIQIGDHEQLRPSITNYKDLSLESKRGLLYQLDRSQFERLSVGERGRPLMPIAQLNVQRRMRPEISILIRETIYDKLVDHPCTTLHPNVVGMRNNVFWLDHDYVEDQKQAEVHHQKSQSNAWEVQMVHALVRHVVRQGIYASNDIAVLTPYTGQLQKLRTVLRNDFEVVLSERDEDALAKDGFTSTGPSSEDEGPGPQQDNKRVALEKKKLSDLLRVATVDNFQGEEAKIVIVSLVRSNEEKKVGFLKTTNRINVLLSRAQHGMFLIGNTETYSNIPMWQKVIDMLRATDSVGTSLGLCCPRHMDTVIQVQQPEDFARFSPEGGCREACLDRLPDCGHRCQARCHSKAMHDVWQCEQPCQRQHQPCNHACQKQTCGEDCGRCMILVTNVRLPCGHIKDIIACHLTQNLGGIQCNALVYKTVPSCNHIIQVKCSQDVTEEHFRCSQPCGYILSCGHACPGTCGSCNIKDADGNTTVRHLQCRKICGRRFGTCNHTCPKRCHSGSSCGLCQKRCEVRCKHSRCDSKCHEACTPCVESCTWSCLHHGQCTMPCSAPCNRVPCDKRCTKLLPCGHQCPGLCEEECLPQYCQACGMKPDAVVDMIIFKEYHEIDLDETPVIALPCGHFFTAETLDGMIGLKEVYNINAETGEISGLKDISSAMATSIPRCPDCQSPIRQFATQRYNRLINRAVVDEMTKRFIVTGQEELQKIEESLTGLANEFEKVRPTAIPTSFASGVKNAETRAMQDVAQRIQNRYKESTRIQNAIRQLQRRVADRHQPCQKLHDATVHAMRRNASLDRALEGLSLDCSMPPGGPDQLVALGAKTLEIKTECIIIEDKFNVLSAIKFKHDEFAASLKFPGGSPSHLSKPFLQSCAKLIAECSEKNLPKLAVEAALYYARIARLFQASGPTNSNDRQQTAEYREQAKLHLEKAQKLCEQQFQDAESLLQAVNESIKLLRKEWYEEVTAEELAAIKQAMVSGSKGIATHSGHWYNCANGHPFAIGECGMPMELARCPECGARIGGQHHEAVQGVTRAMEMER</sequence>
<feature type="region of interest" description="Disordered" evidence="11">
    <location>
        <begin position="302"/>
        <end position="321"/>
    </location>
</feature>
<keyword evidence="2" id="KW-0963">Cytoplasm</keyword>
<protein>
    <submittedName>
        <fullName evidence="14">Uncharacterized protein</fullName>
    </submittedName>
</protein>
<organism evidence="14 15">
    <name type="scientific">Trematosphaeria pertusa</name>
    <dbReference type="NCBI Taxonomy" id="390896"/>
    <lineage>
        <taxon>Eukaryota</taxon>
        <taxon>Fungi</taxon>
        <taxon>Dikarya</taxon>
        <taxon>Ascomycota</taxon>
        <taxon>Pezizomycotina</taxon>
        <taxon>Dothideomycetes</taxon>
        <taxon>Pleosporomycetidae</taxon>
        <taxon>Pleosporales</taxon>
        <taxon>Massarineae</taxon>
        <taxon>Trematosphaeriaceae</taxon>
        <taxon>Trematosphaeria</taxon>
    </lineage>
</organism>
<dbReference type="GeneID" id="54588361"/>
<dbReference type="GO" id="GO:0031048">
    <property type="term" value="P:regulatory ncRNA-mediated heterochromatin formation"/>
    <property type="evidence" value="ECO:0007669"/>
    <property type="project" value="TreeGrafter"/>
</dbReference>
<keyword evidence="6" id="KW-0378">Hydrolase</keyword>
<keyword evidence="6" id="KW-0347">Helicase</keyword>
<dbReference type="Gene3D" id="3.40.50.300">
    <property type="entry name" value="P-loop containing nucleotide triphosphate hydrolases"/>
    <property type="match status" value="2"/>
</dbReference>
<keyword evidence="5 9" id="KW-0863">Zinc-finger</keyword>
<dbReference type="SMART" id="SM00438">
    <property type="entry name" value="ZnF_NFX"/>
    <property type="match status" value="4"/>
</dbReference>
<dbReference type="SUPFAM" id="SSF90229">
    <property type="entry name" value="CCCH zinc finger"/>
    <property type="match status" value="1"/>
</dbReference>
<dbReference type="Pfam" id="PF13087">
    <property type="entry name" value="AAA_12"/>
    <property type="match status" value="1"/>
</dbReference>
<feature type="region of interest" description="Disordered" evidence="11">
    <location>
        <begin position="1137"/>
        <end position="1160"/>
    </location>
</feature>
<keyword evidence="8" id="KW-0391">Immunity</keyword>
<dbReference type="EMBL" id="ML987189">
    <property type="protein sequence ID" value="KAF2255632.1"/>
    <property type="molecule type" value="Genomic_DNA"/>
</dbReference>
<dbReference type="InterPro" id="IPR046439">
    <property type="entry name" value="ZF_RZ_dom"/>
</dbReference>
<evidence type="ECO:0000256" key="8">
    <source>
        <dbReference type="ARBA" id="ARBA00022859"/>
    </source>
</evidence>
<dbReference type="Pfam" id="PF13086">
    <property type="entry name" value="AAA_11"/>
    <property type="match status" value="1"/>
</dbReference>
<dbReference type="InterPro" id="IPR041367">
    <property type="entry name" value="Znf-CCCH_4"/>
</dbReference>
<dbReference type="GO" id="GO:0008270">
    <property type="term" value="F:zinc ion binding"/>
    <property type="evidence" value="ECO:0007669"/>
    <property type="project" value="UniProtKB-KW"/>
</dbReference>
<dbReference type="InterPro" id="IPR041677">
    <property type="entry name" value="DNA2/NAM7_AAA_11"/>
</dbReference>
<dbReference type="CDD" id="cd06008">
    <property type="entry name" value="NF-X1-zinc-finger"/>
    <property type="match status" value="1"/>
</dbReference>
<dbReference type="InterPro" id="IPR000571">
    <property type="entry name" value="Znf_CCCH"/>
</dbReference>
<dbReference type="Proteomes" id="UP000800094">
    <property type="component" value="Unassembled WGS sequence"/>
</dbReference>
<evidence type="ECO:0000256" key="7">
    <source>
        <dbReference type="ARBA" id="ARBA00022833"/>
    </source>
</evidence>
<evidence type="ECO:0000259" key="13">
    <source>
        <dbReference type="PROSITE" id="PS51981"/>
    </source>
</evidence>
<keyword evidence="15" id="KW-1185">Reference proteome</keyword>
<dbReference type="InterPro" id="IPR036855">
    <property type="entry name" value="Znf_CCCH_sf"/>
</dbReference>
<dbReference type="CDD" id="cd17936">
    <property type="entry name" value="EEXXEc_NFX1"/>
    <property type="match status" value="1"/>
</dbReference>
<feature type="domain" description="C3H1-type" evidence="12">
    <location>
        <begin position="33"/>
        <end position="61"/>
    </location>
</feature>
<dbReference type="CDD" id="cd18808">
    <property type="entry name" value="SF1_C_Upf1"/>
    <property type="match status" value="1"/>
</dbReference>
<dbReference type="GO" id="GO:0002376">
    <property type="term" value="P:immune system process"/>
    <property type="evidence" value="ECO:0007669"/>
    <property type="project" value="UniProtKB-KW"/>
</dbReference>
<evidence type="ECO:0000256" key="3">
    <source>
        <dbReference type="ARBA" id="ARBA00022723"/>
    </source>
</evidence>
<dbReference type="Pfam" id="PF18044">
    <property type="entry name" value="zf-CCCH_4"/>
    <property type="match status" value="1"/>
</dbReference>
<evidence type="ECO:0000256" key="9">
    <source>
        <dbReference type="PROSITE-ProRule" id="PRU00723"/>
    </source>
</evidence>
<evidence type="ECO:0000256" key="6">
    <source>
        <dbReference type="ARBA" id="ARBA00022806"/>
    </source>
</evidence>
<feature type="compositionally biased region" description="Gly residues" evidence="11">
    <location>
        <begin position="1"/>
        <end position="11"/>
    </location>
</feature>
<dbReference type="SMART" id="SM00356">
    <property type="entry name" value="ZnF_C3H1"/>
    <property type="match status" value="1"/>
</dbReference>
<dbReference type="OrthoDB" id="2423195at2759"/>
<evidence type="ECO:0000259" key="12">
    <source>
        <dbReference type="PROSITE" id="PS50103"/>
    </source>
</evidence>
<evidence type="ECO:0000256" key="4">
    <source>
        <dbReference type="ARBA" id="ARBA00022737"/>
    </source>
</evidence>
<feature type="zinc finger region" description="C3H1-type" evidence="9">
    <location>
        <begin position="33"/>
        <end position="61"/>
    </location>
</feature>
<dbReference type="GO" id="GO:0005737">
    <property type="term" value="C:cytoplasm"/>
    <property type="evidence" value="ECO:0007669"/>
    <property type="project" value="UniProtKB-SubCell"/>
</dbReference>
<dbReference type="GO" id="GO:0004386">
    <property type="term" value="F:helicase activity"/>
    <property type="evidence" value="ECO:0007669"/>
    <property type="project" value="InterPro"/>
</dbReference>
<keyword evidence="6" id="KW-0067">ATP-binding</keyword>
<keyword evidence="7 9" id="KW-0862">Zinc</keyword>
<feature type="domain" description="RZ-type" evidence="13">
    <location>
        <begin position="1920"/>
        <end position="1995"/>
    </location>
</feature>
<name>A0A6A6J0F9_9PLEO</name>
<evidence type="ECO:0000256" key="2">
    <source>
        <dbReference type="ARBA" id="ARBA00022490"/>
    </source>
</evidence>
<keyword evidence="6" id="KW-0547">Nucleotide-binding</keyword>
<evidence type="ECO:0000313" key="14">
    <source>
        <dbReference type="EMBL" id="KAF2255632.1"/>
    </source>
</evidence>
<dbReference type="FunFam" id="3.40.50.300:FF:001660">
    <property type="entry name" value="NF-X1 finger and helicase protein, putative"/>
    <property type="match status" value="1"/>
</dbReference>
<dbReference type="InterPro" id="IPR000967">
    <property type="entry name" value="Znf_NFX1"/>
</dbReference>
<keyword evidence="3 9" id="KW-0479">Metal-binding</keyword>
<feature type="compositionally biased region" description="Low complexity" evidence="11">
    <location>
        <begin position="27"/>
        <end position="36"/>
    </location>
</feature>
<dbReference type="PANTHER" id="PTHR10887">
    <property type="entry name" value="DNA2/NAM7 HELICASE FAMILY"/>
    <property type="match status" value="1"/>
</dbReference>
<keyword evidence="4" id="KW-0677">Repeat</keyword>
<evidence type="ECO:0000256" key="10">
    <source>
        <dbReference type="SAM" id="Coils"/>
    </source>
</evidence>
<dbReference type="Pfam" id="PF20173">
    <property type="entry name" value="ZnF_RZ-type"/>
    <property type="match status" value="1"/>
</dbReference>
<reference evidence="14" key="1">
    <citation type="journal article" date="2020" name="Stud. Mycol.">
        <title>101 Dothideomycetes genomes: a test case for predicting lifestyles and emergence of pathogens.</title>
        <authorList>
            <person name="Haridas S."/>
            <person name="Albert R."/>
            <person name="Binder M."/>
            <person name="Bloem J."/>
            <person name="Labutti K."/>
            <person name="Salamov A."/>
            <person name="Andreopoulos B."/>
            <person name="Baker S."/>
            <person name="Barry K."/>
            <person name="Bills G."/>
            <person name="Bluhm B."/>
            <person name="Cannon C."/>
            <person name="Castanera R."/>
            <person name="Culley D."/>
            <person name="Daum C."/>
            <person name="Ezra D."/>
            <person name="Gonzalez J."/>
            <person name="Henrissat B."/>
            <person name="Kuo A."/>
            <person name="Liang C."/>
            <person name="Lipzen A."/>
            <person name="Lutzoni F."/>
            <person name="Magnuson J."/>
            <person name="Mondo S."/>
            <person name="Nolan M."/>
            <person name="Ohm R."/>
            <person name="Pangilinan J."/>
            <person name="Park H.-J."/>
            <person name="Ramirez L."/>
            <person name="Alfaro M."/>
            <person name="Sun H."/>
            <person name="Tritt A."/>
            <person name="Yoshinaga Y."/>
            <person name="Zwiers L.-H."/>
            <person name="Turgeon B."/>
            <person name="Goodwin S."/>
            <person name="Spatafora J."/>
            <person name="Crous P."/>
            <person name="Grigoriev I."/>
        </authorList>
    </citation>
    <scope>NUCLEOTIDE SEQUENCE</scope>
    <source>
        <strain evidence="14">CBS 122368</strain>
    </source>
</reference>
<dbReference type="PROSITE" id="PS51981">
    <property type="entry name" value="ZF_RZ"/>
    <property type="match status" value="1"/>
</dbReference>
<feature type="coiled-coil region" evidence="10">
    <location>
        <begin position="1884"/>
        <end position="1915"/>
    </location>
</feature>
<proteinExistence type="predicted"/>
<dbReference type="RefSeq" id="XP_033690636.1">
    <property type="nucleotide sequence ID" value="XM_033835031.1"/>
</dbReference>
<dbReference type="PANTHER" id="PTHR10887:SF445">
    <property type="entry name" value="NFX1-TYPE ZINC FINGER-CONTAINING PROTEIN 1"/>
    <property type="match status" value="1"/>
</dbReference>
<gene>
    <name evidence="14" type="ORF">BU26DRAFT_598501</name>
</gene>
<evidence type="ECO:0000256" key="1">
    <source>
        <dbReference type="ARBA" id="ARBA00004496"/>
    </source>
</evidence>
<evidence type="ECO:0000313" key="15">
    <source>
        <dbReference type="Proteomes" id="UP000800094"/>
    </source>
</evidence>
<evidence type="ECO:0000256" key="11">
    <source>
        <dbReference type="SAM" id="MobiDB-lite"/>
    </source>
</evidence>